<dbReference type="Pfam" id="PF13401">
    <property type="entry name" value="AAA_22"/>
    <property type="match status" value="1"/>
</dbReference>
<dbReference type="GO" id="GO:0006260">
    <property type="term" value="P:DNA replication"/>
    <property type="evidence" value="ECO:0007669"/>
    <property type="project" value="UniProtKB-UniRule"/>
</dbReference>
<dbReference type="InterPro" id="IPR014277">
    <property type="entry name" value="Orc1/Cdc6_arc"/>
</dbReference>
<organism evidence="7 8">
    <name type="scientific">Halorientalis persicus</name>
    <dbReference type="NCBI Taxonomy" id="1367881"/>
    <lineage>
        <taxon>Archaea</taxon>
        <taxon>Methanobacteriati</taxon>
        <taxon>Methanobacteriota</taxon>
        <taxon>Stenosarchaea group</taxon>
        <taxon>Halobacteria</taxon>
        <taxon>Halobacteriales</taxon>
        <taxon>Haloarculaceae</taxon>
        <taxon>Halorientalis</taxon>
    </lineage>
</organism>
<dbReference type="InterPro" id="IPR049945">
    <property type="entry name" value="AAA_22"/>
</dbReference>
<evidence type="ECO:0000256" key="3">
    <source>
        <dbReference type="ARBA" id="ARBA00022741"/>
    </source>
</evidence>
<dbReference type="InterPro" id="IPR036388">
    <property type="entry name" value="WH-like_DNA-bd_sf"/>
</dbReference>
<dbReference type="InterPro" id="IPR055237">
    <property type="entry name" value="Cdc6_lid"/>
</dbReference>
<dbReference type="SUPFAM" id="SSF52540">
    <property type="entry name" value="P-loop containing nucleoside triphosphate hydrolases"/>
    <property type="match status" value="1"/>
</dbReference>
<dbReference type="Gene3D" id="1.10.8.60">
    <property type="match status" value="1"/>
</dbReference>
<evidence type="ECO:0000259" key="6">
    <source>
        <dbReference type="SMART" id="SM01074"/>
    </source>
</evidence>
<keyword evidence="3 5" id="KW-0547">Nucleotide-binding</keyword>
<name>A0A1H8W8X5_9EURY</name>
<keyword evidence="7" id="KW-0132">Cell division</keyword>
<dbReference type="CDD" id="cd08768">
    <property type="entry name" value="Cdc6_C"/>
    <property type="match status" value="1"/>
</dbReference>
<dbReference type="Gene3D" id="1.10.10.10">
    <property type="entry name" value="Winged helix-like DNA-binding domain superfamily/Winged helix DNA-binding domain"/>
    <property type="match status" value="1"/>
</dbReference>
<evidence type="ECO:0000313" key="7">
    <source>
        <dbReference type="EMBL" id="SEP24125.1"/>
    </source>
</evidence>
<dbReference type="GO" id="GO:0016887">
    <property type="term" value="F:ATP hydrolysis activity"/>
    <property type="evidence" value="ECO:0007669"/>
    <property type="project" value="InterPro"/>
</dbReference>
<dbReference type="SMART" id="SM01074">
    <property type="entry name" value="Cdc6_C"/>
    <property type="match status" value="1"/>
</dbReference>
<protein>
    <recommendedName>
        <fullName evidence="5">ORC1-type DNA replication protein</fullName>
    </recommendedName>
</protein>
<keyword evidence="7" id="KW-0131">Cell cycle</keyword>
<feature type="domain" description="Cdc6 C-terminal" evidence="6">
    <location>
        <begin position="256"/>
        <end position="343"/>
    </location>
</feature>
<dbReference type="Proteomes" id="UP000198775">
    <property type="component" value="Unassembled WGS sequence"/>
</dbReference>
<dbReference type="InterPro" id="IPR050311">
    <property type="entry name" value="ORC1/CDC6"/>
</dbReference>
<feature type="binding site" evidence="5">
    <location>
        <position position="162"/>
    </location>
    <ligand>
        <name>ATP</name>
        <dbReference type="ChEBI" id="CHEBI:30616"/>
    </ligand>
</feature>
<accession>A0A1H8W8X5</accession>
<evidence type="ECO:0000313" key="8">
    <source>
        <dbReference type="Proteomes" id="UP000198775"/>
    </source>
</evidence>
<dbReference type="EMBL" id="FOCX01000052">
    <property type="protein sequence ID" value="SEP24125.1"/>
    <property type="molecule type" value="Genomic_DNA"/>
</dbReference>
<gene>
    <name evidence="7" type="ORF">SAMN05216388_10524</name>
</gene>
<keyword evidence="8" id="KW-1185">Reference proteome</keyword>
<dbReference type="PANTHER" id="PTHR10763">
    <property type="entry name" value="CELL DIVISION CONTROL PROTEIN 6-RELATED"/>
    <property type="match status" value="1"/>
</dbReference>
<evidence type="ECO:0000256" key="1">
    <source>
        <dbReference type="ARBA" id="ARBA00006184"/>
    </source>
</evidence>
<comment type="similarity">
    <text evidence="1 5">Belongs to the CDC6/cdc18 family.</text>
</comment>
<feature type="binding site" evidence="5">
    <location>
        <begin position="8"/>
        <end position="12"/>
    </location>
    <ligand>
        <name>ATP</name>
        <dbReference type="ChEBI" id="CHEBI:30616"/>
    </ligand>
</feature>
<dbReference type="Gene3D" id="3.40.50.300">
    <property type="entry name" value="P-loop containing nucleotide triphosphate hydrolases"/>
    <property type="match status" value="1"/>
</dbReference>
<dbReference type="GO" id="GO:0005524">
    <property type="term" value="F:ATP binding"/>
    <property type="evidence" value="ECO:0007669"/>
    <property type="project" value="UniProtKB-UniRule"/>
</dbReference>
<dbReference type="NCBIfam" id="TIGR02928">
    <property type="entry name" value="orc1/cdc6 family replication initiation protein"/>
    <property type="match status" value="1"/>
</dbReference>
<dbReference type="Pfam" id="PF22703">
    <property type="entry name" value="Cdc6_lid"/>
    <property type="match status" value="1"/>
</dbReference>
<dbReference type="InterPro" id="IPR027417">
    <property type="entry name" value="P-loop_NTPase"/>
</dbReference>
<reference evidence="8" key="1">
    <citation type="submission" date="2016-10" db="EMBL/GenBank/DDBJ databases">
        <authorList>
            <person name="Varghese N."/>
            <person name="Submissions S."/>
        </authorList>
    </citation>
    <scope>NUCLEOTIDE SEQUENCE [LARGE SCALE GENOMIC DNA]</scope>
    <source>
        <strain evidence="8">IBRC-M 10043</strain>
    </source>
</reference>
<evidence type="ECO:0000256" key="5">
    <source>
        <dbReference type="HAMAP-Rule" id="MF_01407"/>
    </source>
</evidence>
<dbReference type="FunFam" id="1.10.8.60:FF:000073">
    <property type="entry name" value="ORC1-type DNA replication protein"/>
    <property type="match status" value="1"/>
</dbReference>
<dbReference type="Pfam" id="PF09079">
    <property type="entry name" value="WHD_Cdc6"/>
    <property type="match status" value="1"/>
</dbReference>
<proteinExistence type="inferred from homology"/>
<dbReference type="GO" id="GO:0051301">
    <property type="term" value="P:cell division"/>
    <property type="evidence" value="ECO:0007669"/>
    <property type="project" value="UniProtKB-KW"/>
</dbReference>
<feature type="binding site" evidence="5">
    <location>
        <position position="174"/>
    </location>
    <ligand>
        <name>ATP</name>
        <dbReference type="ChEBI" id="CHEBI:30616"/>
    </ligand>
</feature>
<keyword evidence="4 5" id="KW-0067">ATP-binding</keyword>
<dbReference type="PANTHER" id="PTHR10763:SF22">
    <property type="entry name" value="ORC1-TYPE DNA REPLICATION PROTEIN"/>
    <property type="match status" value="1"/>
</dbReference>
<sequence>MIYGKTGTGKSLIAKHMGERTESVAERKGLDLAYIYVDCSQDSSETQCARRLVKGLCDKYEDVDANRLDIKTPKTGVPAGYHYENLWDILNEHFSSAIFVLDEIDKLETDDILMQLTRARESQKTDTRIGLVGICNMIDYGKNLDMRVKSAFGRRDIIFSPYDAPQLQSILKQRLDAFADGVVTPGTIEKIAALSAKEHGDARKAMDILLNAGDIANRKDDEQITDQHVERARNKAEANRIEEMLKTFPVQAKCILLAMAHLKDESENGFDDGFKTSEIREVYTMLTEQEGYDPLSYQRMCDLMREMADLNFFAVDYTGGGKSEGSYKKYYLQVDSNVLQYVSI</sequence>
<dbReference type="SUPFAM" id="SSF46785">
    <property type="entry name" value="Winged helix' DNA-binding domain"/>
    <property type="match status" value="1"/>
</dbReference>
<comment type="function">
    <text evidence="5">Involved in regulation of DNA replication.</text>
</comment>
<keyword evidence="2 5" id="KW-0235">DNA replication</keyword>
<dbReference type="InterPro" id="IPR036390">
    <property type="entry name" value="WH_DNA-bd_sf"/>
</dbReference>
<evidence type="ECO:0000256" key="2">
    <source>
        <dbReference type="ARBA" id="ARBA00022705"/>
    </source>
</evidence>
<dbReference type="InterPro" id="IPR015163">
    <property type="entry name" value="Cdc6_C"/>
</dbReference>
<dbReference type="AlphaFoldDB" id="A0A1H8W8X5"/>
<dbReference type="HAMAP" id="MF_01407">
    <property type="entry name" value="ORC1_type_DNA_replic_protein"/>
    <property type="match status" value="1"/>
</dbReference>
<evidence type="ECO:0000256" key="4">
    <source>
        <dbReference type="ARBA" id="ARBA00022840"/>
    </source>
</evidence>